<accession>T1AIN1</accession>
<sequence>WGGSMAFRGELMDPVSMEFFKKHVSDDIAIMRIVKNKGLNICYCKTAAPVINSPDDFKTFREWSNRQTALSVSASRSILKFGMVFYSSEILLLAGAIIFSILFSPIFLFLLAPYLLFAYRNLQNHHRGGLYVFLIALLIPFIAISNLVIAAGTKTIQWRGMEYDLTKQPR</sequence>
<dbReference type="EMBL" id="AUZZ01002470">
    <property type="protein sequence ID" value="EQD60371.1"/>
    <property type="molecule type" value="Genomic_DNA"/>
</dbReference>
<proteinExistence type="predicted"/>
<feature type="transmembrane region" description="Helical" evidence="1">
    <location>
        <begin position="90"/>
        <end position="117"/>
    </location>
</feature>
<feature type="non-terminal residue" evidence="2">
    <location>
        <position position="1"/>
    </location>
</feature>
<feature type="transmembrane region" description="Helical" evidence="1">
    <location>
        <begin position="129"/>
        <end position="151"/>
    </location>
</feature>
<organism evidence="2">
    <name type="scientific">mine drainage metagenome</name>
    <dbReference type="NCBI Taxonomy" id="410659"/>
    <lineage>
        <taxon>unclassified sequences</taxon>
        <taxon>metagenomes</taxon>
        <taxon>ecological metagenomes</taxon>
    </lineage>
</organism>
<keyword evidence="1" id="KW-1133">Transmembrane helix</keyword>
<reference evidence="2" key="1">
    <citation type="submission" date="2013-08" db="EMBL/GenBank/DDBJ databases">
        <authorList>
            <person name="Mendez C."/>
            <person name="Richter M."/>
            <person name="Ferrer M."/>
            <person name="Sanchez J."/>
        </authorList>
    </citation>
    <scope>NUCLEOTIDE SEQUENCE</scope>
</reference>
<dbReference type="AlphaFoldDB" id="T1AIN1"/>
<dbReference type="GO" id="GO:0016740">
    <property type="term" value="F:transferase activity"/>
    <property type="evidence" value="ECO:0007669"/>
    <property type="project" value="UniProtKB-KW"/>
</dbReference>
<keyword evidence="1" id="KW-0472">Membrane</keyword>
<keyword evidence="1" id="KW-0812">Transmembrane</keyword>
<gene>
    <name evidence="2" type="ORF">B2A_03711</name>
</gene>
<protein>
    <submittedName>
        <fullName evidence="2">Glycosyltransferase</fullName>
    </submittedName>
</protein>
<comment type="caution">
    <text evidence="2">The sequence shown here is derived from an EMBL/GenBank/DDBJ whole genome shotgun (WGS) entry which is preliminary data.</text>
</comment>
<keyword evidence="2" id="KW-0808">Transferase</keyword>
<name>T1AIN1_9ZZZZ</name>
<evidence type="ECO:0000256" key="1">
    <source>
        <dbReference type="SAM" id="Phobius"/>
    </source>
</evidence>
<evidence type="ECO:0000313" key="2">
    <source>
        <dbReference type="EMBL" id="EQD60371.1"/>
    </source>
</evidence>
<reference evidence="2" key="2">
    <citation type="journal article" date="2014" name="ISME J.">
        <title>Microbial stratification in low pH oxic and suboxic macroscopic growths along an acid mine drainage.</title>
        <authorList>
            <person name="Mendez-Garcia C."/>
            <person name="Mesa V."/>
            <person name="Sprenger R.R."/>
            <person name="Richter M."/>
            <person name="Diez M.S."/>
            <person name="Solano J."/>
            <person name="Bargiela R."/>
            <person name="Golyshina O.V."/>
            <person name="Manteca A."/>
            <person name="Ramos J.L."/>
            <person name="Gallego J.R."/>
            <person name="Llorente I."/>
            <person name="Martins Dos Santos V.A."/>
            <person name="Jensen O.N."/>
            <person name="Pelaez A.I."/>
            <person name="Sanchez J."/>
            <person name="Ferrer M."/>
        </authorList>
    </citation>
    <scope>NUCLEOTIDE SEQUENCE</scope>
</reference>